<dbReference type="PATRIC" id="fig|651182.5.peg.1598"/>
<dbReference type="PANTHER" id="PTHR11669:SF8">
    <property type="entry name" value="DNA POLYMERASE III SUBUNIT DELTA"/>
    <property type="match status" value="1"/>
</dbReference>
<dbReference type="GO" id="GO:0006261">
    <property type="term" value="P:DNA-templated DNA replication"/>
    <property type="evidence" value="ECO:0007669"/>
    <property type="project" value="TreeGrafter"/>
</dbReference>
<reference evidence="1 2" key="1">
    <citation type="journal article" date="2013" name="Environ. Microbiol.">
        <title>Complete genome, catabolic sub-proteomes and key-metabolites of Desulfobacula toluolica Tol2, a marine, aromatic compound-degrading, sulfate-reducing bacterium.</title>
        <authorList>
            <person name="Wohlbrand L."/>
            <person name="Jacob J.H."/>
            <person name="Kube M."/>
            <person name="Mussmann M."/>
            <person name="Jarling R."/>
            <person name="Beck A."/>
            <person name="Amann R."/>
            <person name="Wilkes H."/>
            <person name="Reinhardt R."/>
            <person name="Rabus R."/>
        </authorList>
    </citation>
    <scope>NUCLEOTIDE SEQUENCE [LARGE SCALE GENOMIC DNA]</scope>
    <source>
        <strain evidence="2">DSM 7467 / Tol2</strain>
    </source>
</reference>
<dbReference type="KEGG" id="dto:TOL2_C13270"/>
<sequence>MSDFDQEQYQASVFLELTHIIQTNKIPNALLFSGNDNTGRKKAAFFFVKGCNCLANAPIACNACKSCLKIEAQSHPDVLCIDLQKDKKIISISQIREMGLTISSRPNEARFRMVLILNADLMNNQAQNALLKLLEEPPEKTFFILIANKTSLLLSTIISRCRKIKFKPLNDKLIEQYLINNFNIDRPFARIASRTADSDIKKAMMYSNLDDDENKTDWIKRRQWLINTLAGIITTETSDCISKTLMLSQKLSLNPDLMDDTIAIMKTFFRDLMIFKVHPKKIVNLDFFDTFADINRMVRSNKFLEWTKNLYETEKRLASNCSLRLTLDRFFLKIVTNKGNGVYD</sequence>
<dbReference type="SUPFAM" id="SSF52540">
    <property type="entry name" value="P-loop containing nucleoside triphosphate hydrolases"/>
    <property type="match status" value="1"/>
</dbReference>
<keyword evidence="1" id="KW-0548">Nucleotidyltransferase</keyword>
<dbReference type="HOGENOM" id="CLU_006229_4_0_7"/>
<keyword evidence="1" id="KW-0808">Transferase</keyword>
<dbReference type="AlphaFoldDB" id="K0NEX1"/>
<dbReference type="EC" id="2.7.7.7" evidence="1"/>
<dbReference type="EMBL" id="FO203503">
    <property type="protein sequence ID" value="CCK79490.1"/>
    <property type="molecule type" value="Genomic_DNA"/>
</dbReference>
<evidence type="ECO:0000313" key="1">
    <source>
        <dbReference type="EMBL" id="CCK79490.1"/>
    </source>
</evidence>
<gene>
    <name evidence="1" type="primary">holB</name>
    <name evidence="1" type="ordered locus">TOL2_C13270</name>
</gene>
<dbReference type="Pfam" id="PF13177">
    <property type="entry name" value="DNA_pol3_delta2"/>
    <property type="match status" value="1"/>
</dbReference>
<evidence type="ECO:0000313" key="2">
    <source>
        <dbReference type="Proteomes" id="UP000007347"/>
    </source>
</evidence>
<accession>K0NEX1</accession>
<keyword evidence="2" id="KW-1185">Reference proteome</keyword>
<protein>
    <submittedName>
        <fullName evidence="1">HolB: putative DNA-directed DNA polymerase III, delta subunit</fullName>
        <ecNumber evidence="1">2.7.7.7</ecNumber>
    </submittedName>
</protein>
<dbReference type="Proteomes" id="UP000007347">
    <property type="component" value="Chromosome"/>
</dbReference>
<proteinExistence type="predicted"/>
<dbReference type="PANTHER" id="PTHR11669">
    <property type="entry name" value="REPLICATION FACTOR C / DNA POLYMERASE III GAMMA-TAU SUBUNIT"/>
    <property type="match status" value="1"/>
</dbReference>
<keyword evidence="1" id="KW-0239">DNA-directed DNA polymerase</keyword>
<dbReference type="OrthoDB" id="9810148at2"/>
<dbReference type="STRING" id="651182.TOL2_C13270"/>
<dbReference type="GO" id="GO:0003887">
    <property type="term" value="F:DNA-directed DNA polymerase activity"/>
    <property type="evidence" value="ECO:0007669"/>
    <property type="project" value="UniProtKB-KW"/>
</dbReference>
<dbReference type="InterPro" id="IPR027417">
    <property type="entry name" value="P-loop_NTPase"/>
</dbReference>
<organism evidence="1 2">
    <name type="scientific">Desulfobacula toluolica (strain DSM 7467 / Tol2)</name>
    <dbReference type="NCBI Taxonomy" id="651182"/>
    <lineage>
        <taxon>Bacteria</taxon>
        <taxon>Pseudomonadati</taxon>
        <taxon>Thermodesulfobacteriota</taxon>
        <taxon>Desulfobacteria</taxon>
        <taxon>Desulfobacterales</taxon>
        <taxon>Desulfobacteraceae</taxon>
        <taxon>Desulfobacula</taxon>
    </lineage>
</organism>
<dbReference type="RefSeq" id="WP_014956837.1">
    <property type="nucleotide sequence ID" value="NC_018645.1"/>
</dbReference>
<name>K0NEX1_DESTT</name>
<dbReference type="InterPro" id="IPR050238">
    <property type="entry name" value="DNA_Rep/Repair_Clamp_Loader"/>
</dbReference>
<dbReference type="Gene3D" id="3.40.50.300">
    <property type="entry name" value="P-loop containing nucleotide triphosphate hydrolases"/>
    <property type="match status" value="1"/>
</dbReference>